<comment type="caution">
    <text evidence="10">The sequence shown here is derived from an EMBL/GenBank/DDBJ whole genome shotgun (WGS) entry which is preliminary data.</text>
</comment>
<evidence type="ECO:0000256" key="6">
    <source>
        <dbReference type="ARBA" id="ARBA00022989"/>
    </source>
</evidence>
<dbReference type="Proteomes" id="UP000502823">
    <property type="component" value="Unassembled WGS sequence"/>
</dbReference>
<keyword evidence="4" id="KW-0813">Transport</keyword>
<feature type="transmembrane region" description="Helical" evidence="8">
    <location>
        <begin position="325"/>
        <end position="345"/>
    </location>
</feature>
<dbReference type="Pfam" id="PF00083">
    <property type="entry name" value="Sugar_tr"/>
    <property type="match status" value="3"/>
</dbReference>
<feature type="transmembrane region" description="Helical" evidence="8">
    <location>
        <begin position="247"/>
        <end position="270"/>
    </location>
</feature>
<dbReference type="AlphaFoldDB" id="A0A6L2Q3C0"/>
<feature type="transmembrane region" description="Helical" evidence="8">
    <location>
        <begin position="436"/>
        <end position="461"/>
    </location>
</feature>
<feature type="transmembrane region" description="Helical" evidence="8">
    <location>
        <begin position="90"/>
        <end position="110"/>
    </location>
</feature>
<dbReference type="InterPro" id="IPR005829">
    <property type="entry name" value="Sugar_transporter_CS"/>
</dbReference>
<dbReference type="InterPro" id="IPR050820">
    <property type="entry name" value="MFS_Sugar_Transporter"/>
</dbReference>
<feature type="transmembrane region" description="Helical" evidence="8">
    <location>
        <begin position="473"/>
        <end position="499"/>
    </location>
</feature>
<protein>
    <recommendedName>
        <fullName evidence="9">Major facilitator superfamily (MFS) profile domain-containing protein</fullName>
    </recommendedName>
</protein>
<accession>A0A6L2Q3C0</accession>
<evidence type="ECO:0000256" key="4">
    <source>
        <dbReference type="ARBA" id="ARBA00022448"/>
    </source>
</evidence>
<feature type="transmembrane region" description="Helical" evidence="8">
    <location>
        <begin position="117"/>
        <end position="141"/>
    </location>
</feature>
<evidence type="ECO:0000259" key="9">
    <source>
        <dbReference type="PROSITE" id="PS50850"/>
    </source>
</evidence>
<feature type="transmembrane region" description="Helical" evidence="8">
    <location>
        <begin position="147"/>
        <end position="165"/>
    </location>
</feature>
<comment type="catalytic activity">
    <reaction evidence="1">
        <text>D-glucose(out) = D-glucose(in)</text>
        <dbReference type="Rhea" id="RHEA:60376"/>
        <dbReference type="ChEBI" id="CHEBI:4167"/>
    </reaction>
</comment>
<dbReference type="InterPro" id="IPR003663">
    <property type="entry name" value="Sugar/inositol_transpt"/>
</dbReference>
<keyword evidence="5 8" id="KW-0812">Transmembrane</keyword>
<comment type="subcellular location">
    <subcellularLocation>
        <location evidence="2">Membrane</location>
        <topology evidence="2">Multi-pass membrane protein</topology>
    </subcellularLocation>
</comment>
<evidence type="ECO:0000256" key="8">
    <source>
        <dbReference type="SAM" id="Phobius"/>
    </source>
</evidence>
<evidence type="ECO:0000256" key="5">
    <source>
        <dbReference type="ARBA" id="ARBA00022692"/>
    </source>
</evidence>
<feature type="transmembrane region" description="Helical" evidence="8">
    <location>
        <begin position="505"/>
        <end position="523"/>
    </location>
</feature>
<dbReference type="PANTHER" id="PTHR48023:SF4">
    <property type="entry name" value="D-XYLOSE-PROTON SYMPORTER-LIKE 2"/>
    <property type="match status" value="1"/>
</dbReference>
<sequence length="541" mass="57479">MSDEDDATVLLGGKTEDRVKISTTVVVQQPVTVCGPNVTDNTPRNDLAPLLVSVVTVLGGLSFGYDMSVGSNVITQIKDTFALTCMEQHIMSSTWFIGAIVASLVGGIVIDRCGRRWAICCSASLLVLGSVVSAVASSFPLLLCGRLMGGFAGALSVVSQCIYAAEVSESQSRGRGVLLYQLGVAVGLLLSSIACADDDTQWRAMIWLSAIPAAIQGLLAFSFLPYSPHFKLLQMSQGLHIRQSSACCALGNLAETVLLAFGLVFLQQFSGRPVVLYYAPRVFLLVGVCPDAAFTAAAIILNSIKVGAVCLSVCLVDKIGRRQSLVVGATSMMTSIAVLGLIFAMEESKVDLLFNPALEPCGNMEMGEMVPVLPSGGRFHYAAGAGMSSQLIPTGVPPPFPLLPTPVSLVAEDTYAGVSPQCPVSVDTPLSPSLRYLALLALICYEMAYSFGLGPVTWLLLTEMFPASVKGRAVSLTSLLHWCADLIIPSTVTYFISVFSVGGVFFYHSVMCLNAIIFIFLFIPETKGRSLHQIVQGLKIM</sequence>
<evidence type="ECO:0000256" key="3">
    <source>
        <dbReference type="ARBA" id="ARBA00007004"/>
    </source>
</evidence>
<dbReference type="PROSITE" id="PS00216">
    <property type="entry name" value="SUGAR_TRANSPORT_1"/>
    <property type="match status" value="1"/>
</dbReference>
<evidence type="ECO:0000313" key="10">
    <source>
        <dbReference type="EMBL" id="GFG39403.1"/>
    </source>
</evidence>
<reference evidence="11" key="1">
    <citation type="submission" date="2020-01" db="EMBL/GenBank/DDBJ databases">
        <title>Draft genome sequence of the Termite Coptotermes fromosanus.</title>
        <authorList>
            <person name="Itakura S."/>
            <person name="Yosikawa Y."/>
            <person name="Umezawa K."/>
        </authorList>
    </citation>
    <scope>NUCLEOTIDE SEQUENCE [LARGE SCALE GENOMIC DNA]</scope>
</reference>
<keyword evidence="6 8" id="KW-1133">Transmembrane helix</keyword>
<feature type="transmembrane region" description="Helical" evidence="8">
    <location>
        <begin position="177"/>
        <end position="194"/>
    </location>
</feature>
<dbReference type="EMBL" id="BLKM01000900">
    <property type="protein sequence ID" value="GFG39403.1"/>
    <property type="molecule type" value="Genomic_DNA"/>
</dbReference>
<dbReference type="Gene3D" id="1.20.1250.20">
    <property type="entry name" value="MFS general substrate transporter like domains"/>
    <property type="match status" value="3"/>
</dbReference>
<evidence type="ECO:0000256" key="2">
    <source>
        <dbReference type="ARBA" id="ARBA00004141"/>
    </source>
</evidence>
<dbReference type="GO" id="GO:1904659">
    <property type="term" value="P:D-glucose transmembrane transport"/>
    <property type="evidence" value="ECO:0007669"/>
    <property type="project" value="TreeGrafter"/>
</dbReference>
<feature type="domain" description="Major facilitator superfamily (MFS) profile" evidence="9">
    <location>
        <begin position="52"/>
        <end position="527"/>
    </location>
</feature>
<dbReference type="InterPro" id="IPR020846">
    <property type="entry name" value="MFS_dom"/>
</dbReference>
<evidence type="ECO:0000313" key="11">
    <source>
        <dbReference type="Proteomes" id="UP000502823"/>
    </source>
</evidence>
<feature type="transmembrane region" description="Helical" evidence="8">
    <location>
        <begin position="47"/>
        <end position="65"/>
    </location>
</feature>
<dbReference type="GO" id="GO:0022857">
    <property type="term" value="F:transmembrane transporter activity"/>
    <property type="evidence" value="ECO:0007669"/>
    <property type="project" value="InterPro"/>
</dbReference>
<feature type="transmembrane region" description="Helical" evidence="8">
    <location>
        <begin position="206"/>
        <end position="226"/>
    </location>
</feature>
<dbReference type="OrthoDB" id="4142200at2759"/>
<keyword evidence="11" id="KW-1185">Reference proteome</keyword>
<dbReference type="PRINTS" id="PR00171">
    <property type="entry name" value="SUGRTRNSPORT"/>
</dbReference>
<proteinExistence type="inferred from homology"/>
<dbReference type="PANTHER" id="PTHR48023">
    <property type="entry name" value="D-XYLOSE-PROTON SYMPORTER-LIKE 2"/>
    <property type="match status" value="1"/>
</dbReference>
<dbReference type="InterPro" id="IPR005828">
    <property type="entry name" value="MFS_sugar_transport-like"/>
</dbReference>
<dbReference type="PROSITE" id="PS50850">
    <property type="entry name" value="MFS"/>
    <property type="match status" value="1"/>
</dbReference>
<keyword evidence="7 8" id="KW-0472">Membrane</keyword>
<name>A0A6L2Q3C0_COPFO</name>
<gene>
    <name evidence="10" type="ORF">Cfor_08352</name>
</gene>
<evidence type="ECO:0000256" key="1">
    <source>
        <dbReference type="ARBA" id="ARBA00000618"/>
    </source>
</evidence>
<evidence type="ECO:0000256" key="7">
    <source>
        <dbReference type="ARBA" id="ARBA00023136"/>
    </source>
</evidence>
<comment type="similarity">
    <text evidence="3">Belongs to the major facilitator superfamily. Sugar transporter (TC 2.A.1.1) family. Glucose transporter subfamily.</text>
</comment>
<dbReference type="InterPro" id="IPR036259">
    <property type="entry name" value="MFS_trans_sf"/>
</dbReference>
<dbReference type="GO" id="GO:0016020">
    <property type="term" value="C:membrane"/>
    <property type="evidence" value="ECO:0007669"/>
    <property type="project" value="UniProtKB-SubCell"/>
</dbReference>
<dbReference type="SUPFAM" id="SSF103473">
    <property type="entry name" value="MFS general substrate transporter"/>
    <property type="match status" value="1"/>
</dbReference>
<dbReference type="InParanoid" id="A0A6L2Q3C0"/>
<organism evidence="10 11">
    <name type="scientific">Coptotermes formosanus</name>
    <name type="common">Formosan subterranean termite</name>
    <dbReference type="NCBI Taxonomy" id="36987"/>
    <lineage>
        <taxon>Eukaryota</taxon>
        <taxon>Metazoa</taxon>
        <taxon>Ecdysozoa</taxon>
        <taxon>Arthropoda</taxon>
        <taxon>Hexapoda</taxon>
        <taxon>Insecta</taxon>
        <taxon>Pterygota</taxon>
        <taxon>Neoptera</taxon>
        <taxon>Polyneoptera</taxon>
        <taxon>Dictyoptera</taxon>
        <taxon>Blattodea</taxon>
        <taxon>Blattoidea</taxon>
        <taxon>Termitoidae</taxon>
        <taxon>Rhinotermitidae</taxon>
        <taxon>Coptotermes</taxon>
    </lineage>
</organism>